<reference evidence="3 4" key="1">
    <citation type="journal article" date="2023" name="Commun. Biol.">
        <title>Genome analysis of Parmales, the sister group of diatoms, reveals the evolutionary specialization of diatoms from phago-mixotrophs to photoautotrophs.</title>
        <authorList>
            <person name="Ban H."/>
            <person name="Sato S."/>
            <person name="Yoshikawa S."/>
            <person name="Yamada K."/>
            <person name="Nakamura Y."/>
            <person name="Ichinomiya M."/>
            <person name="Sato N."/>
            <person name="Blanc-Mathieu R."/>
            <person name="Endo H."/>
            <person name="Kuwata A."/>
            <person name="Ogata H."/>
        </authorList>
    </citation>
    <scope>NUCLEOTIDE SEQUENCE [LARGE SCALE GENOMIC DNA]</scope>
</reference>
<dbReference type="InterPro" id="IPR014764">
    <property type="entry name" value="DCN-prot"/>
</dbReference>
<comment type="function">
    <text evidence="1">Neddylation of cullins play an essential role in the regulation of SCF-type complexes activity.</text>
</comment>
<evidence type="ECO:0000313" key="4">
    <source>
        <dbReference type="Proteomes" id="UP001165060"/>
    </source>
</evidence>
<dbReference type="EMBL" id="BRYB01000302">
    <property type="protein sequence ID" value="GMI27287.1"/>
    <property type="molecule type" value="Genomic_DNA"/>
</dbReference>
<name>A0ABQ6MIR8_9STRA</name>
<protein>
    <recommendedName>
        <fullName evidence="1">Defective in cullin neddylation protein</fullName>
    </recommendedName>
</protein>
<comment type="caution">
    <text evidence="3">The sequence shown here is derived from an EMBL/GenBank/DDBJ whole genome shotgun (WGS) entry which is preliminary data.</text>
</comment>
<proteinExistence type="predicted"/>
<sequence length="219" mass="24287">MWGRKSSGSSGGGGGNFDAAGCTALFNKYVDAEEDPFSIGMDGISTLCDDLDLDPTSDVRVLVLMFKLGANAKPGQISQSEWNSGMQALGMSSLDDLKAGLAGMDTGFMEQAEFRKFYKFVFQFSREGTHRTIEKDMIVALLQMVLAERNNTHLNSFCAFLEASGEEAVRITLDQWTSFLEFSTLIPEDCAGYDEDDENCSWPVLIDEYVDWKQKSKKK</sequence>
<dbReference type="PROSITE" id="PS51229">
    <property type="entry name" value="DCUN1"/>
    <property type="match status" value="1"/>
</dbReference>
<dbReference type="InterPro" id="IPR005176">
    <property type="entry name" value="PONY_dom"/>
</dbReference>
<dbReference type="Proteomes" id="UP001165060">
    <property type="component" value="Unassembled WGS sequence"/>
</dbReference>
<dbReference type="PANTHER" id="PTHR12281:SF31">
    <property type="entry name" value="DCN1-LIKE PROTEIN 3"/>
    <property type="match status" value="1"/>
</dbReference>
<dbReference type="Gene3D" id="1.10.238.10">
    <property type="entry name" value="EF-hand"/>
    <property type="match status" value="1"/>
</dbReference>
<accession>A0ABQ6MIR8</accession>
<dbReference type="PANTHER" id="PTHR12281">
    <property type="entry name" value="RP42 RELATED"/>
    <property type="match status" value="1"/>
</dbReference>
<gene>
    <name evidence="3" type="ORF">TeGR_g786</name>
</gene>
<evidence type="ECO:0000259" key="2">
    <source>
        <dbReference type="PROSITE" id="PS51229"/>
    </source>
</evidence>
<feature type="domain" description="DCUN1" evidence="2">
    <location>
        <begin position="17"/>
        <end position="214"/>
    </location>
</feature>
<dbReference type="InterPro" id="IPR042460">
    <property type="entry name" value="DCN1-like_PONY"/>
</dbReference>
<keyword evidence="4" id="KW-1185">Reference proteome</keyword>
<dbReference type="Pfam" id="PF03556">
    <property type="entry name" value="Cullin_binding"/>
    <property type="match status" value="1"/>
</dbReference>
<evidence type="ECO:0000313" key="3">
    <source>
        <dbReference type="EMBL" id="GMI27287.1"/>
    </source>
</evidence>
<dbReference type="Gene3D" id="1.10.238.200">
    <property type="entry name" value="Cullin, PONY binding domain"/>
    <property type="match status" value="1"/>
</dbReference>
<evidence type="ECO:0000256" key="1">
    <source>
        <dbReference type="RuleBase" id="RU410713"/>
    </source>
</evidence>
<organism evidence="3 4">
    <name type="scientific">Tetraparma gracilis</name>
    <dbReference type="NCBI Taxonomy" id="2962635"/>
    <lineage>
        <taxon>Eukaryota</taxon>
        <taxon>Sar</taxon>
        <taxon>Stramenopiles</taxon>
        <taxon>Ochrophyta</taxon>
        <taxon>Bolidophyceae</taxon>
        <taxon>Parmales</taxon>
        <taxon>Triparmaceae</taxon>
        <taxon>Tetraparma</taxon>
    </lineage>
</organism>